<keyword evidence="4" id="KW-0808">Transferase</keyword>
<dbReference type="InterPro" id="IPR003661">
    <property type="entry name" value="HisK_dim/P_dom"/>
</dbReference>
<evidence type="ECO:0000313" key="4">
    <source>
        <dbReference type="EMBL" id="BBD97330.1"/>
    </source>
</evidence>
<dbReference type="GO" id="GO:0000155">
    <property type="term" value="F:phosphorelay sensor kinase activity"/>
    <property type="evidence" value="ECO:0007669"/>
    <property type="project" value="InterPro"/>
</dbReference>
<dbReference type="Gene3D" id="1.10.287.130">
    <property type="match status" value="1"/>
</dbReference>
<dbReference type="InterPro" id="IPR036097">
    <property type="entry name" value="HisK_dim/P_sf"/>
</dbReference>
<name>A0A494W9L8_9SPHN</name>
<feature type="domain" description="Signal transduction histidine kinase dimerisation/phosphoacceptor" evidence="3">
    <location>
        <begin position="341"/>
        <end position="404"/>
    </location>
</feature>
<protein>
    <recommendedName>
        <fullName evidence="2">histidine kinase</fullName>
        <ecNumber evidence="2">2.7.13.3</ecNumber>
    </recommendedName>
</protein>
<dbReference type="KEGG" id="sami:SAMIE_1008310"/>
<keyword evidence="5" id="KW-1185">Reference proteome</keyword>
<keyword evidence="4" id="KW-0418">Kinase</keyword>
<dbReference type="Pfam" id="PF00512">
    <property type="entry name" value="HisKA"/>
    <property type="match status" value="1"/>
</dbReference>
<evidence type="ECO:0000256" key="1">
    <source>
        <dbReference type="ARBA" id="ARBA00000085"/>
    </source>
</evidence>
<comment type="catalytic activity">
    <reaction evidence="1">
        <text>ATP + protein L-histidine = ADP + protein N-phospho-L-histidine.</text>
        <dbReference type="EC" id="2.7.13.3"/>
    </reaction>
</comment>
<evidence type="ECO:0000313" key="5">
    <source>
        <dbReference type="Proteomes" id="UP000279959"/>
    </source>
</evidence>
<sequence>MRFNDLMQTVLAAGDGQGPNSVTLWRQCVDLLAQGDRAGRGELNEEERDGLLARLTVLRGKLNETQRLATVVELGGRLQSPNLVRFFSEDRPAVAAAAIARARLPDDLWVSLLPQLGPTARGVLRNRKDVGPATRKALEAFGAHDLVLTTSRLDLIGSSDLLLTPEMESADNAPAATVTPLPTAARNESQIRNLVDRIARFTSERRSAEPERPAEPAEARVYPDSFGFETDAAGVVRWVDRGPRAALIGLSLADAAYDEGSGPDGHVAGAFRRRSGFQNGRFTIAGGAMAGEWRVSAAPYFDPQTGRFQGYRGQARRPYAHEVAHDQQAAAVVVAGLSPDSLRQLVHELRTPLNAILGFAEIIEKELFGPAGDQYRDMAGKIVADARHLLMAFDDLDLSAKVSGADDGSAATGVDPALLVTQMASRFRDPGDRIIDVELADRLPHLRIDAVQGERIFQHLFRTVISVAPAGEAIRGRCWFQPEGAGGHVMMALDRPSSLRDIEESALLDPSYDQEGEWPDGPLLGLGFSLRLVRGLAGACGGRLDIAADHFLLTVPAMIAAGELADQA</sequence>
<dbReference type="AlphaFoldDB" id="A0A494W9L8"/>
<gene>
    <name evidence="4" type="ORF">SAMIE_1008310</name>
</gene>
<dbReference type="RefSeq" id="WP_066701337.1">
    <property type="nucleotide sequence ID" value="NZ_AP018664.1"/>
</dbReference>
<dbReference type="SUPFAM" id="SSF47384">
    <property type="entry name" value="Homodimeric domain of signal transducing histidine kinase"/>
    <property type="match status" value="1"/>
</dbReference>
<evidence type="ECO:0000256" key="2">
    <source>
        <dbReference type="ARBA" id="ARBA00012438"/>
    </source>
</evidence>
<dbReference type="SMART" id="SM00388">
    <property type="entry name" value="HisKA"/>
    <property type="match status" value="1"/>
</dbReference>
<proteinExistence type="predicted"/>
<dbReference type="EC" id="2.7.13.3" evidence="2"/>
<dbReference type="CDD" id="cd00082">
    <property type="entry name" value="HisKA"/>
    <property type="match status" value="1"/>
</dbReference>
<organism evidence="4 5">
    <name type="scientific">Sphingobium amiense</name>
    <dbReference type="NCBI Taxonomy" id="135719"/>
    <lineage>
        <taxon>Bacteria</taxon>
        <taxon>Pseudomonadati</taxon>
        <taxon>Pseudomonadota</taxon>
        <taxon>Alphaproteobacteria</taxon>
        <taxon>Sphingomonadales</taxon>
        <taxon>Sphingomonadaceae</taxon>
        <taxon>Sphingobium</taxon>
    </lineage>
</organism>
<dbReference type="Proteomes" id="UP000279959">
    <property type="component" value="Chromosome"/>
</dbReference>
<dbReference type="EMBL" id="AP018664">
    <property type="protein sequence ID" value="BBD97330.1"/>
    <property type="molecule type" value="Genomic_DNA"/>
</dbReference>
<accession>A0A494W9L8</accession>
<evidence type="ECO:0000259" key="3">
    <source>
        <dbReference type="SMART" id="SM00388"/>
    </source>
</evidence>
<reference evidence="4 5" key="1">
    <citation type="submission" date="2018-05" db="EMBL/GenBank/DDBJ databases">
        <title>Complete Genome Sequence of the Nonylphenol-Degrading Bacterium Sphingobium amiense DSM 16289T.</title>
        <authorList>
            <person name="Ootsuka M."/>
            <person name="Nishizawa T."/>
            <person name="Ohta H."/>
        </authorList>
    </citation>
    <scope>NUCLEOTIDE SEQUENCE [LARGE SCALE GENOMIC DNA]</scope>
    <source>
        <strain evidence="4 5">DSM 16289</strain>
    </source>
</reference>